<keyword evidence="2" id="KW-1185">Reference proteome</keyword>
<organism evidence="1 2">
    <name type="scientific">Vreelandella titanicae</name>
    <dbReference type="NCBI Taxonomy" id="664683"/>
    <lineage>
        <taxon>Bacteria</taxon>
        <taxon>Pseudomonadati</taxon>
        <taxon>Pseudomonadota</taxon>
        <taxon>Gammaproteobacteria</taxon>
        <taxon>Oceanospirillales</taxon>
        <taxon>Halomonadaceae</taxon>
        <taxon>Vreelandella</taxon>
    </lineage>
</organism>
<name>A0AAP9NNA2_9GAMM</name>
<dbReference type="EMBL" id="CP054580">
    <property type="protein sequence ID" value="QKS25277.1"/>
    <property type="molecule type" value="Genomic_DNA"/>
</dbReference>
<dbReference type="AlphaFoldDB" id="A0AAP9NNA2"/>
<dbReference type="Proteomes" id="UP000509761">
    <property type="component" value="Chromosome"/>
</dbReference>
<sequence>MLSRRFLQNLRAAIGTCFNKFTVDDFHYVLTAAQRDLISASRVTRRLGCKLLFLIRFNRRGLTSLLVSCYHIIVQALDSKR</sequence>
<evidence type="ECO:0000313" key="2">
    <source>
        <dbReference type="Proteomes" id="UP000509761"/>
    </source>
</evidence>
<proteinExistence type="predicted"/>
<accession>A0AAP9NNA2</accession>
<evidence type="ECO:0000313" key="1">
    <source>
        <dbReference type="EMBL" id="QKS25277.1"/>
    </source>
</evidence>
<gene>
    <name evidence="1" type="ORF">FX987_03073</name>
</gene>
<reference evidence="1 2" key="1">
    <citation type="submission" date="2019-12" db="EMBL/GenBank/DDBJ databases">
        <title>Genome sequencing and assembly of endphytes of Porphyra tenera.</title>
        <authorList>
            <person name="Park J.M."/>
            <person name="Shin R."/>
            <person name="Jo S.H."/>
        </authorList>
    </citation>
    <scope>NUCLEOTIDE SEQUENCE [LARGE SCALE GENOMIC DNA]</scope>
    <source>
        <strain evidence="1 2">GPM3</strain>
    </source>
</reference>
<protein>
    <submittedName>
        <fullName evidence="1">Uncharacterized protein</fullName>
    </submittedName>
</protein>